<dbReference type="PANTHER" id="PTHR31673">
    <property type="entry name" value="PROTEIN COBRA"/>
    <property type="match status" value="1"/>
</dbReference>
<dbReference type="GO" id="GO:0098552">
    <property type="term" value="C:side of membrane"/>
    <property type="evidence" value="ECO:0007669"/>
    <property type="project" value="UniProtKB-KW"/>
</dbReference>
<gene>
    <name evidence="8" type="ORF">Nepgr_026214</name>
</gene>
<reference evidence="8" key="1">
    <citation type="submission" date="2023-05" db="EMBL/GenBank/DDBJ databases">
        <title>Nepenthes gracilis genome sequencing.</title>
        <authorList>
            <person name="Fukushima K."/>
        </authorList>
    </citation>
    <scope>NUCLEOTIDE SEQUENCE</scope>
    <source>
        <strain evidence="8">SING2019-196</strain>
    </source>
</reference>
<protein>
    <recommendedName>
        <fullName evidence="7">COBRA C-terminal domain-containing protein</fullName>
    </recommendedName>
</protein>
<keyword evidence="3" id="KW-0336">GPI-anchor</keyword>
<evidence type="ECO:0000256" key="5">
    <source>
        <dbReference type="ARBA" id="ARBA00023180"/>
    </source>
</evidence>
<accession>A0AAD3T878</accession>
<dbReference type="PANTHER" id="PTHR31673:SF30">
    <property type="entry name" value="COBRA-LIKE PROTEIN 6"/>
    <property type="match status" value="1"/>
</dbReference>
<evidence type="ECO:0000256" key="1">
    <source>
        <dbReference type="ARBA" id="ARBA00004609"/>
    </source>
</evidence>
<dbReference type="EMBL" id="BSYO01000027">
    <property type="protein sequence ID" value="GMH24371.1"/>
    <property type="molecule type" value="Genomic_DNA"/>
</dbReference>
<name>A0AAD3T878_NEPGR</name>
<dbReference type="GO" id="GO:0052324">
    <property type="term" value="P:plant-type cell wall cellulose biosynthetic process"/>
    <property type="evidence" value="ECO:0007669"/>
    <property type="project" value="TreeGrafter"/>
</dbReference>
<comment type="caution">
    <text evidence="8">The sequence shown here is derived from an EMBL/GenBank/DDBJ whole genome shotgun (WGS) entry which is preliminary data.</text>
</comment>
<comment type="similarity">
    <text evidence="2">Belongs to the COBRA family.</text>
</comment>
<dbReference type="InterPro" id="IPR056900">
    <property type="entry name" value="COB_C"/>
</dbReference>
<keyword evidence="3" id="KW-0472">Membrane</keyword>
<dbReference type="InterPro" id="IPR006918">
    <property type="entry name" value="COBRA_pln"/>
</dbReference>
<keyword evidence="6" id="KW-0449">Lipoprotein</keyword>
<keyword evidence="9" id="KW-1185">Reference proteome</keyword>
<proteinExistence type="inferred from homology"/>
<keyword evidence="5" id="KW-0325">Glycoprotein</keyword>
<evidence type="ECO:0000256" key="3">
    <source>
        <dbReference type="ARBA" id="ARBA00022622"/>
    </source>
</evidence>
<comment type="subcellular location">
    <subcellularLocation>
        <location evidence="1">Cell membrane</location>
        <topology evidence="1">Lipid-anchor</topology>
        <topology evidence="1">GPI-anchor</topology>
    </subcellularLocation>
</comment>
<dbReference type="GO" id="GO:0010215">
    <property type="term" value="P:cellulose microfibril organization"/>
    <property type="evidence" value="ECO:0007669"/>
    <property type="project" value="InterPro"/>
</dbReference>
<evidence type="ECO:0000256" key="2">
    <source>
        <dbReference type="ARBA" id="ARBA00005507"/>
    </source>
</evidence>
<dbReference type="AlphaFoldDB" id="A0AAD3T878"/>
<dbReference type="GO" id="GO:0005886">
    <property type="term" value="C:plasma membrane"/>
    <property type="evidence" value="ECO:0007669"/>
    <property type="project" value="UniProtKB-SubCell"/>
</dbReference>
<dbReference type="Pfam" id="PF25079">
    <property type="entry name" value="COB_C"/>
    <property type="match status" value="1"/>
</dbReference>
<evidence type="ECO:0000256" key="4">
    <source>
        <dbReference type="ARBA" id="ARBA00022729"/>
    </source>
</evidence>
<keyword evidence="4" id="KW-0732">Signal</keyword>
<sequence>MAGDEVINYIAGAEAKEQGVCNRTWGGQRPHCCLKNPVIIDLNPGAPYNKQVANCCKGGVLSSLIQDPSTAAASFQMNVGLGGNGNVSNLMLPGKFRFGSPGYSCGNPEIIDQPTKFPEDRGRRWTQALKTWKVICTFSQFQASPTPTCCVSLSAFYSPTIIKCQTCSCGCCEPSQSKCLKAGEMPSALLQPKDKDPDAEPPLVVMCSIHMCPIQVHWHVKQSYKEYWRLKITITNLNAYKNYSQWNLAVKHPNLQSIAEVFSFNYRPLNISGPFNDTGLFWGIQKYNDMLLQMGENGFVQTELILHKDLGQFTFNSGWAFPRRIYFDGQECVMPPPDEFPSLPKERIKAYK</sequence>
<evidence type="ECO:0000259" key="7">
    <source>
        <dbReference type="Pfam" id="PF25079"/>
    </source>
</evidence>
<evidence type="ECO:0000313" key="9">
    <source>
        <dbReference type="Proteomes" id="UP001279734"/>
    </source>
</evidence>
<dbReference type="Pfam" id="PF04833">
    <property type="entry name" value="COBRA"/>
    <property type="match status" value="1"/>
</dbReference>
<dbReference type="Proteomes" id="UP001279734">
    <property type="component" value="Unassembled WGS sequence"/>
</dbReference>
<evidence type="ECO:0000256" key="6">
    <source>
        <dbReference type="ARBA" id="ARBA00023288"/>
    </source>
</evidence>
<dbReference type="PIRSF" id="PIRSF038122">
    <property type="entry name" value="COBRA"/>
    <property type="match status" value="1"/>
</dbReference>
<organism evidence="8 9">
    <name type="scientific">Nepenthes gracilis</name>
    <name type="common">Slender pitcher plant</name>
    <dbReference type="NCBI Taxonomy" id="150966"/>
    <lineage>
        <taxon>Eukaryota</taxon>
        <taxon>Viridiplantae</taxon>
        <taxon>Streptophyta</taxon>
        <taxon>Embryophyta</taxon>
        <taxon>Tracheophyta</taxon>
        <taxon>Spermatophyta</taxon>
        <taxon>Magnoliopsida</taxon>
        <taxon>eudicotyledons</taxon>
        <taxon>Gunneridae</taxon>
        <taxon>Pentapetalae</taxon>
        <taxon>Caryophyllales</taxon>
        <taxon>Nepenthaceae</taxon>
        <taxon>Nepenthes</taxon>
    </lineage>
</organism>
<feature type="domain" description="COBRA C-terminal" evidence="7">
    <location>
        <begin position="148"/>
        <end position="341"/>
    </location>
</feature>
<evidence type="ECO:0000313" key="8">
    <source>
        <dbReference type="EMBL" id="GMH24371.1"/>
    </source>
</evidence>